<comment type="caution">
    <text evidence="9">The sequence shown here is derived from an EMBL/GenBank/DDBJ whole genome shotgun (WGS) entry which is preliminary data.</text>
</comment>
<evidence type="ECO:0000256" key="4">
    <source>
        <dbReference type="ARBA" id="ARBA00022989"/>
    </source>
</evidence>
<dbReference type="GO" id="GO:0046872">
    <property type="term" value="F:metal ion binding"/>
    <property type="evidence" value="ECO:0007669"/>
    <property type="project" value="UniProtKB-KW"/>
</dbReference>
<keyword evidence="6" id="KW-0479">Metal-binding</keyword>
<feature type="chain" id="PRO_5044011111" evidence="8">
    <location>
        <begin position="26"/>
        <end position="177"/>
    </location>
</feature>
<evidence type="ECO:0000256" key="5">
    <source>
        <dbReference type="ARBA" id="ARBA00023136"/>
    </source>
</evidence>
<feature type="transmembrane region" description="Helical" evidence="7">
    <location>
        <begin position="95"/>
        <end position="117"/>
    </location>
</feature>
<sequence>MTHLPAPPLWSLAFFFMLMLLGLDTQFAMVETLLTGMLDTWPQLRAKKTWVILTICIVLFLLGLPLVTEFIFIFAVMDYSRATYGSYVYSDRGEALGWLMVAATVIWMPVCAIYQVAKEKNGGTVSQKIAIQLKPNKQWGPALVEHRKLIDYVPGFVVDPEGEPERQVCLLQSGNFC</sequence>
<feature type="signal peptide" evidence="8">
    <location>
        <begin position="1"/>
        <end position="25"/>
    </location>
</feature>
<organism evidence="9 10">
    <name type="scientific">Plakobranchus ocellatus</name>
    <dbReference type="NCBI Taxonomy" id="259542"/>
    <lineage>
        <taxon>Eukaryota</taxon>
        <taxon>Metazoa</taxon>
        <taxon>Spiralia</taxon>
        <taxon>Lophotrochozoa</taxon>
        <taxon>Mollusca</taxon>
        <taxon>Gastropoda</taxon>
        <taxon>Heterobranchia</taxon>
        <taxon>Euthyneura</taxon>
        <taxon>Panpulmonata</taxon>
        <taxon>Sacoglossa</taxon>
        <taxon>Placobranchoidea</taxon>
        <taxon>Plakobranchidae</taxon>
        <taxon>Plakobranchus</taxon>
    </lineage>
</organism>
<comment type="subcellular location">
    <subcellularLocation>
        <location evidence="1">Membrane</location>
        <topology evidence="1">Multi-pass membrane protein</topology>
    </subcellularLocation>
</comment>
<feature type="transmembrane region" description="Helical" evidence="7">
    <location>
        <begin position="50"/>
        <end position="75"/>
    </location>
</feature>
<dbReference type="PROSITE" id="PS50267">
    <property type="entry name" value="NA_NEUROTRAN_SYMP_3"/>
    <property type="match status" value="1"/>
</dbReference>
<keyword evidence="8" id="KW-0732">Signal</keyword>
<feature type="binding site" evidence="6">
    <location>
        <position position="24"/>
    </location>
    <ligand>
        <name>Na(+)</name>
        <dbReference type="ChEBI" id="CHEBI:29101"/>
        <label>1</label>
    </ligand>
</feature>
<dbReference type="SUPFAM" id="SSF161070">
    <property type="entry name" value="SNF-like"/>
    <property type="match status" value="1"/>
</dbReference>
<proteinExistence type="predicted"/>
<feature type="transmembrane region" description="Helical" evidence="7">
    <location>
        <begin position="12"/>
        <end position="38"/>
    </location>
</feature>
<dbReference type="GO" id="GO:0006865">
    <property type="term" value="P:amino acid transport"/>
    <property type="evidence" value="ECO:0007669"/>
    <property type="project" value="TreeGrafter"/>
</dbReference>
<keyword evidence="3 7" id="KW-0812">Transmembrane</keyword>
<evidence type="ECO:0000256" key="3">
    <source>
        <dbReference type="ARBA" id="ARBA00022692"/>
    </source>
</evidence>
<dbReference type="GO" id="GO:0005886">
    <property type="term" value="C:plasma membrane"/>
    <property type="evidence" value="ECO:0007669"/>
    <property type="project" value="TreeGrafter"/>
</dbReference>
<evidence type="ECO:0000256" key="6">
    <source>
        <dbReference type="PIRSR" id="PIRSR600175-1"/>
    </source>
</evidence>
<dbReference type="Pfam" id="PF00209">
    <property type="entry name" value="SNF"/>
    <property type="match status" value="1"/>
</dbReference>
<reference evidence="9 10" key="1">
    <citation type="journal article" date="2021" name="Elife">
        <title>Chloroplast acquisition without the gene transfer in kleptoplastic sea slugs, Plakobranchus ocellatus.</title>
        <authorList>
            <person name="Maeda T."/>
            <person name="Takahashi S."/>
            <person name="Yoshida T."/>
            <person name="Shimamura S."/>
            <person name="Takaki Y."/>
            <person name="Nagai Y."/>
            <person name="Toyoda A."/>
            <person name="Suzuki Y."/>
            <person name="Arimoto A."/>
            <person name="Ishii H."/>
            <person name="Satoh N."/>
            <person name="Nishiyama T."/>
            <person name="Hasebe M."/>
            <person name="Maruyama T."/>
            <person name="Minagawa J."/>
            <person name="Obokata J."/>
            <person name="Shigenobu S."/>
        </authorList>
    </citation>
    <scope>NUCLEOTIDE SEQUENCE [LARGE SCALE GENOMIC DNA]</scope>
</reference>
<dbReference type="InterPro" id="IPR037272">
    <property type="entry name" value="SNS_sf"/>
</dbReference>
<dbReference type="Proteomes" id="UP000735302">
    <property type="component" value="Unassembled WGS sequence"/>
</dbReference>
<dbReference type="AlphaFoldDB" id="A0AAV4DJF4"/>
<evidence type="ECO:0000313" key="10">
    <source>
        <dbReference type="Proteomes" id="UP000735302"/>
    </source>
</evidence>
<name>A0AAV4DJF4_9GAST</name>
<evidence type="ECO:0000256" key="1">
    <source>
        <dbReference type="ARBA" id="ARBA00004141"/>
    </source>
</evidence>
<dbReference type="PANTHER" id="PTHR11616:SF240">
    <property type="entry name" value="BLOATED TUBULES, ISOFORM B-RELATED"/>
    <property type="match status" value="1"/>
</dbReference>
<feature type="binding site" evidence="6">
    <location>
        <position position="21"/>
    </location>
    <ligand>
        <name>Na(+)</name>
        <dbReference type="ChEBI" id="CHEBI:29101"/>
        <label>1</label>
    </ligand>
</feature>
<dbReference type="GO" id="GO:0035725">
    <property type="term" value="P:sodium ion transmembrane transport"/>
    <property type="evidence" value="ECO:0007669"/>
    <property type="project" value="TreeGrafter"/>
</dbReference>
<dbReference type="EMBL" id="BLXT01007928">
    <property type="protein sequence ID" value="GFO44130.1"/>
    <property type="molecule type" value="Genomic_DNA"/>
</dbReference>
<evidence type="ECO:0000256" key="8">
    <source>
        <dbReference type="SAM" id="SignalP"/>
    </source>
</evidence>
<keyword evidence="5 7" id="KW-0472">Membrane</keyword>
<protein>
    <submittedName>
        <fullName evidence="9">Atr-interacting protein</fullName>
    </submittedName>
</protein>
<keyword evidence="10" id="KW-1185">Reference proteome</keyword>
<evidence type="ECO:0000256" key="7">
    <source>
        <dbReference type="SAM" id="Phobius"/>
    </source>
</evidence>
<keyword evidence="2" id="KW-0813">Transport</keyword>
<dbReference type="InterPro" id="IPR000175">
    <property type="entry name" value="Na/ntran_symport"/>
</dbReference>
<evidence type="ECO:0000256" key="2">
    <source>
        <dbReference type="ARBA" id="ARBA00022448"/>
    </source>
</evidence>
<keyword evidence="6" id="KW-0915">Sodium</keyword>
<evidence type="ECO:0000313" key="9">
    <source>
        <dbReference type="EMBL" id="GFO44130.1"/>
    </source>
</evidence>
<accession>A0AAV4DJF4</accession>
<dbReference type="PANTHER" id="PTHR11616">
    <property type="entry name" value="SODIUM/CHLORIDE DEPENDENT TRANSPORTER"/>
    <property type="match status" value="1"/>
</dbReference>
<gene>
    <name evidence="9" type="ORF">PoB_007063500</name>
</gene>
<keyword evidence="4 7" id="KW-1133">Transmembrane helix</keyword>